<organism evidence="1 2">
    <name type="scientific">Dactylonectria estremocensis</name>
    <dbReference type="NCBI Taxonomy" id="1079267"/>
    <lineage>
        <taxon>Eukaryota</taxon>
        <taxon>Fungi</taxon>
        <taxon>Dikarya</taxon>
        <taxon>Ascomycota</taxon>
        <taxon>Pezizomycotina</taxon>
        <taxon>Sordariomycetes</taxon>
        <taxon>Hypocreomycetidae</taxon>
        <taxon>Hypocreales</taxon>
        <taxon>Nectriaceae</taxon>
        <taxon>Dactylonectria</taxon>
    </lineage>
</organism>
<dbReference type="InterPro" id="IPR036736">
    <property type="entry name" value="ACP-like_sf"/>
</dbReference>
<accession>A0A9P9EVK1</accession>
<sequence>MQTFLDKLEADPKVFDRPERLECIITKIRRTLFTCLAIPEDTFGIHMSLAPIKIESLVAVKLRNWFRKTLGLTMTILETTSAGLIERLEKLMIASLGKRHKVEGSKGGEARSSGVVTAL</sequence>
<dbReference type="SUPFAM" id="SSF47336">
    <property type="entry name" value="ACP-like"/>
    <property type="match status" value="1"/>
</dbReference>
<comment type="caution">
    <text evidence="1">The sequence shown here is derived from an EMBL/GenBank/DDBJ whole genome shotgun (WGS) entry which is preliminary data.</text>
</comment>
<dbReference type="Proteomes" id="UP000717696">
    <property type="component" value="Unassembled WGS sequence"/>
</dbReference>
<gene>
    <name evidence="1" type="ORF">B0J13DRAFT_622159</name>
</gene>
<evidence type="ECO:0000313" key="1">
    <source>
        <dbReference type="EMBL" id="KAH7145408.1"/>
    </source>
</evidence>
<protein>
    <submittedName>
        <fullName evidence="1">Uncharacterized protein</fullName>
    </submittedName>
</protein>
<dbReference type="AlphaFoldDB" id="A0A9P9EVK1"/>
<reference evidence="1" key="1">
    <citation type="journal article" date="2021" name="Nat. Commun.">
        <title>Genetic determinants of endophytism in the Arabidopsis root mycobiome.</title>
        <authorList>
            <person name="Mesny F."/>
            <person name="Miyauchi S."/>
            <person name="Thiergart T."/>
            <person name="Pickel B."/>
            <person name="Atanasova L."/>
            <person name="Karlsson M."/>
            <person name="Huettel B."/>
            <person name="Barry K.W."/>
            <person name="Haridas S."/>
            <person name="Chen C."/>
            <person name="Bauer D."/>
            <person name="Andreopoulos W."/>
            <person name="Pangilinan J."/>
            <person name="LaButti K."/>
            <person name="Riley R."/>
            <person name="Lipzen A."/>
            <person name="Clum A."/>
            <person name="Drula E."/>
            <person name="Henrissat B."/>
            <person name="Kohler A."/>
            <person name="Grigoriev I.V."/>
            <person name="Martin F.M."/>
            <person name="Hacquard S."/>
        </authorList>
    </citation>
    <scope>NUCLEOTIDE SEQUENCE</scope>
    <source>
        <strain evidence="1">MPI-CAGE-AT-0021</strain>
    </source>
</reference>
<dbReference type="EMBL" id="JAGMUU010000009">
    <property type="protein sequence ID" value="KAH7145408.1"/>
    <property type="molecule type" value="Genomic_DNA"/>
</dbReference>
<evidence type="ECO:0000313" key="2">
    <source>
        <dbReference type="Proteomes" id="UP000717696"/>
    </source>
</evidence>
<name>A0A9P9EVK1_9HYPO</name>
<keyword evidence="2" id="KW-1185">Reference proteome</keyword>
<dbReference type="OrthoDB" id="329835at2759"/>
<proteinExistence type="predicted"/>